<reference evidence="1 2" key="1">
    <citation type="submission" date="2014-06" db="EMBL/GenBank/DDBJ databases">
        <title>Evolutionary Origins and Diversification of the Mycorrhizal Mutualists.</title>
        <authorList>
            <consortium name="DOE Joint Genome Institute"/>
            <consortium name="Mycorrhizal Genomics Consortium"/>
            <person name="Kohler A."/>
            <person name="Kuo A."/>
            <person name="Nagy L.G."/>
            <person name="Floudas D."/>
            <person name="Copeland A."/>
            <person name="Barry K.W."/>
            <person name="Cichocki N."/>
            <person name="Veneault-Fourrey C."/>
            <person name="LaButti K."/>
            <person name="Lindquist E.A."/>
            <person name="Lipzen A."/>
            <person name="Lundell T."/>
            <person name="Morin E."/>
            <person name="Murat C."/>
            <person name="Riley R."/>
            <person name="Ohm R."/>
            <person name="Sun H."/>
            <person name="Tunlid A."/>
            <person name="Henrissat B."/>
            <person name="Grigoriev I.V."/>
            <person name="Hibbett D.S."/>
            <person name="Martin F."/>
        </authorList>
    </citation>
    <scope>NUCLEOTIDE SEQUENCE [LARGE SCALE GENOMIC DNA]</scope>
    <source>
        <strain evidence="1 2">SS14</strain>
    </source>
</reference>
<dbReference type="HOGENOM" id="CLU_984084_0_0_1"/>
<protein>
    <submittedName>
        <fullName evidence="1">Uncharacterized protein</fullName>
    </submittedName>
</protein>
<organism evidence="1 2">
    <name type="scientific">Sphaerobolus stellatus (strain SS14)</name>
    <dbReference type="NCBI Taxonomy" id="990650"/>
    <lineage>
        <taxon>Eukaryota</taxon>
        <taxon>Fungi</taxon>
        <taxon>Dikarya</taxon>
        <taxon>Basidiomycota</taxon>
        <taxon>Agaricomycotina</taxon>
        <taxon>Agaricomycetes</taxon>
        <taxon>Phallomycetidae</taxon>
        <taxon>Geastrales</taxon>
        <taxon>Sphaerobolaceae</taxon>
        <taxon>Sphaerobolus</taxon>
    </lineage>
</organism>
<dbReference type="EMBL" id="KN837181">
    <property type="protein sequence ID" value="KIJ36115.1"/>
    <property type="molecule type" value="Genomic_DNA"/>
</dbReference>
<accession>A0A0C9VEQ8</accession>
<gene>
    <name evidence="1" type="ORF">M422DRAFT_261442</name>
</gene>
<dbReference type="Proteomes" id="UP000054279">
    <property type="component" value="Unassembled WGS sequence"/>
</dbReference>
<sequence>MTTKVGFFQCTNAAPIICYPQILNPSNPDQPLWDGRKVSGFQYELLVNQSVIVNLKVTGISAGSRFLIGEDTVAGVDRYASSPEFEYDPNSTNMCCGTRWGAIYNGSFTWDGNKDSGSPPSFMQIPQSAQIADLHNLAASYVHEAMREFGRPDDSVAGESFDAAQVLPETRVVEWKDGSDLKTINAGIASIVGRLIIQGYNYDYETLTEEGGKATTTFFFGPKVDPALKLVTDWKAALIKATVSASAKEGALLKSFADLKVNSAEAVEGEVKDSTPPKAISPV</sequence>
<evidence type="ECO:0000313" key="2">
    <source>
        <dbReference type="Proteomes" id="UP000054279"/>
    </source>
</evidence>
<evidence type="ECO:0000313" key="1">
    <source>
        <dbReference type="EMBL" id="KIJ36115.1"/>
    </source>
</evidence>
<proteinExistence type="predicted"/>
<name>A0A0C9VEQ8_SPHS4</name>
<dbReference type="AlphaFoldDB" id="A0A0C9VEQ8"/>
<dbReference type="OrthoDB" id="4768706at2759"/>
<keyword evidence="2" id="KW-1185">Reference proteome</keyword>